<organism evidence="5 6">
    <name type="scientific">Sphingobium olei</name>
    <dbReference type="NCBI Taxonomy" id="420955"/>
    <lineage>
        <taxon>Bacteria</taxon>
        <taxon>Pseudomonadati</taxon>
        <taxon>Pseudomonadota</taxon>
        <taxon>Alphaproteobacteria</taxon>
        <taxon>Sphingomonadales</taxon>
        <taxon>Sphingomonadaceae</taxon>
        <taxon>Sphingobium</taxon>
    </lineage>
</organism>
<comment type="caution">
    <text evidence="5">The sequence shown here is derived from an EMBL/GenBank/DDBJ whole genome shotgun (WGS) entry which is preliminary data.</text>
</comment>
<dbReference type="InterPro" id="IPR029058">
    <property type="entry name" value="AB_hydrolase_fold"/>
</dbReference>
<feature type="signal peptide" evidence="3">
    <location>
        <begin position="1"/>
        <end position="23"/>
    </location>
</feature>
<gene>
    <name evidence="5" type="ORF">ACFQ24_15705</name>
</gene>
<evidence type="ECO:0000256" key="1">
    <source>
        <dbReference type="ARBA" id="ARBA00005964"/>
    </source>
</evidence>
<dbReference type="InterPro" id="IPR019826">
    <property type="entry name" value="Carboxylesterase_B_AS"/>
</dbReference>
<feature type="chain" id="PRO_5044981647" description="Carboxylic ester hydrolase" evidence="3">
    <location>
        <begin position="24"/>
        <end position="463"/>
    </location>
</feature>
<dbReference type="PANTHER" id="PTHR11559">
    <property type="entry name" value="CARBOXYLESTERASE"/>
    <property type="match status" value="1"/>
</dbReference>
<feature type="domain" description="Carboxylesterase type B" evidence="4">
    <location>
        <begin position="345"/>
        <end position="447"/>
    </location>
</feature>
<comment type="similarity">
    <text evidence="1 3">Belongs to the type-B carboxylesterase/lipase family.</text>
</comment>
<dbReference type="Gene3D" id="3.40.50.1820">
    <property type="entry name" value="alpha/beta hydrolase"/>
    <property type="match status" value="2"/>
</dbReference>
<dbReference type="RefSeq" id="WP_380912875.1">
    <property type="nucleotide sequence ID" value="NZ_JBHTLS010000131.1"/>
</dbReference>
<name>A0ABW3P4F6_9SPHN</name>
<proteinExistence type="inferred from homology"/>
<protein>
    <recommendedName>
        <fullName evidence="3">Carboxylic ester hydrolase</fullName>
        <ecNumber evidence="3">3.1.1.-</ecNumber>
    </recommendedName>
</protein>
<keyword evidence="3" id="KW-0732">Signal</keyword>
<dbReference type="EC" id="3.1.1.-" evidence="3"/>
<evidence type="ECO:0000313" key="5">
    <source>
        <dbReference type="EMBL" id="MFD1106309.1"/>
    </source>
</evidence>
<sequence>MRSRPTIFSSVIAACLAPALAAAQPVAPTVRTESGMVRGASEGGSIAWKGIPYAASTAGQNRWKAPQPAPRWDGIRNATHYGADCMQLPFPSDAAPLGTTPSENCLFANIWRPKAAGARRLPVLFWIHGGGFVNGGSSPPTYSGARLAEQGIIVVSINYRLGRFGFMANPGLGQGDERQPYSGNYALLDQVAALEWTKRNIAAFGGDPDDITLMGESAGGMSVNMLLTSPLTKGKFARAIIMSGGDGRMGQDAALTTAEQKARAFAEAHGASADADKLRRLAPDAVIDELNLATLGRPSPTYSGPYVDGIVVNEPRPVLQASQLRGTSVMIGATSADIGGPSGFMIAGASELGGLLARQGAAVYPYCFSYVAQSLSAKGASHASDIPFFFNTQDIKYGNAVTSRDQAMGATISRYVANFVKNGNPNGSGLPEWQKLAAKGEGGIMDFSDRGVAEPGSKACGVE</sequence>
<dbReference type="Proteomes" id="UP001597203">
    <property type="component" value="Unassembled WGS sequence"/>
</dbReference>
<dbReference type="PROSITE" id="PS00122">
    <property type="entry name" value="CARBOXYLESTERASE_B_1"/>
    <property type="match status" value="1"/>
</dbReference>
<dbReference type="EMBL" id="JBHTLS010000131">
    <property type="protein sequence ID" value="MFD1106309.1"/>
    <property type="molecule type" value="Genomic_DNA"/>
</dbReference>
<dbReference type="InterPro" id="IPR002018">
    <property type="entry name" value="CarbesteraseB"/>
</dbReference>
<evidence type="ECO:0000256" key="3">
    <source>
        <dbReference type="RuleBase" id="RU361235"/>
    </source>
</evidence>
<dbReference type="Pfam" id="PF00135">
    <property type="entry name" value="COesterase"/>
    <property type="match status" value="2"/>
</dbReference>
<dbReference type="PROSITE" id="PS51257">
    <property type="entry name" value="PROKAR_LIPOPROTEIN"/>
    <property type="match status" value="1"/>
</dbReference>
<accession>A0ABW3P4F6</accession>
<reference evidence="6" key="1">
    <citation type="journal article" date="2019" name="Int. J. Syst. Evol. Microbiol.">
        <title>The Global Catalogue of Microorganisms (GCM) 10K type strain sequencing project: providing services to taxonomists for standard genome sequencing and annotation.</title>
        <authorList>
            <consortium name="The Broad Institute Genomics Platform"/>
            <consortium name="The Broad Institute Genome Sequencing Center for Infectious Disease"/>
            <person name="Wu L."/>
            <person name="Ma J."/>
        </authorList>
    </citation>
    <scope>NUCLEOTIDE SEQUENCE [LARGE SCALE GENOMIC DNA]</scope>
    <source>
        <strain evidence="6">CCUG 54329</strain>
    </source>
</reference>
<dbReference type="SUPFAM" id="SSF53474">
    <property type="entry name" value="alpha/beta-Hydrolases"/>
    <property type="match status" value="1"/>
</dbReference>
<evidence type="ECO:0000313" key="6">
    <source>
        <dbReference type="Proteomes" id="UP001597203"/>
    </source>
</evidence>
<keyword evidence="6" id="KW-1185">Reference proteome</keyword>
<feature type="domain" description="Carboxylesterase type B" evidence="4">
    <location>
        <begin position="28"/>
        <end position="338"/>
    </location>
</feature>
<dbReference type="InterPro" id="IPR050309">
    <property type="entry name" value="Type-B_Carboxylest/Lipase"/>
</dbReference>
<evidence type="ECO:0000256" key="2">
    <source>
        <dbReference type="ARBA" id="ARBA00022801"/>
    </source>
</evidence>
<evidence type="ECO:0000259" key="4">
    <source>
        <dbReference type="Pfam" id="PF00135"/>
    </source>
</evidence>
<keyword evidence="2 3" id="KW-0378">Hydrolase</keyword>